<reference evidence="2" key="1">
    <citation type="submission" date="2021-06" db="EMBL/GenBank/DDBJ databases">
        <title>Parelaphostrongylus tenuis whole genome reference sequence.</title>
        <authorList>
            <person name="Garwood T.J."/>
            <person name="Larsen P.A."/>
            <person name="Fountain-Jones N.M."/>
            <person name="Garbe J.R."/>
            <person name="Macchietto M.G."/>
            <person name="Kania S.A."/>
            <person name="Gerhold R.W."/>
            <person name="Richards J.E."/>
            <person name="Wolf T.M."/>
        </authorList>
    </citation>
    <scope>NUCLEOTIDE SEQUENCE</scope>
    <source>
        <strain evidence="2">MNPRO001-30</strain>
        <tissue evidence="2">Meninges</tissue>
    </source>
</reference>
<accession>A0AAD5NAZ4</accession>
<dbReference type="EMBL" id="JAHQIW010005261">
    <property type="protein sequence ID" value="KAJ1365416.1"/>
    <property type="molecule type" value="Genomic_DNA"/>
</dbReference>
<organism evidence="2 3">
    <name type="scientific">Parelaphostrongylus tenuis</name>
    <name type="common">Meningeal worm</name>
    <dbReference type="NCBI Taxonomy" id="148309"/>
    <lineage>
        <taxon>Eukaryota</taxon>
        <taxon>Metazoa</taxon>
        <taxon>Ecdysozoa</taxon>
        <taxon>Nematoda</taxon>
        <taxon>Chromadorea</taxon>
        <taxon>Rhabditida</taxon>
        <taxon>Rhabditina</taxon>
        <taxon>Rhabditomorpha</taxon>
        <taxon>Strongyloidea</taxon>
        <taxon>Metastrongylidae</taxon>
        <taxon>Parelaphostrongylus</taxon>
    </lineage>
</organism>
<dbReference type="InterPro" id="IPR054179">
    <property type="entry name" value="PSD13_N"/>
</dbReference>
<evidence type="ECO:0000313" key="2">
    <source>
        <dbReference type="EMBL" id="KAJ1365416.1"/>
    </source>
</evidence>
<feature type="domain" description="PSD13 N-terminal" evidence="1">
    <location>
        <begin position="39"/>
        <end position="97"/>
    </location>
</feature>
<keyword evidence="3" id="KW-1185">Reference proteome</keyword>
<comment type="caution">
    <text evidence="2">The sequence shown here is derived from an EMBL/GenBank/DDBJ whole genome shotgun (WGS) entry which is preliminary data.</text>
</comment>
<dbReference type="Pfam" id="PF22037">
    <property type="entry name" value="PSD13_N"/>
    <property type="match status" value="1"/>
</dbReference>
<evidence type="ECO:0000259" key="1">
    <source>
        <dbReference type="Pfam" id="PF22037"/>
    </source>
</evidence>
<dbReference type="AlphaFoldDB" id="A0AAD5NAZ4"/>
<name>A0AAD5NAZ4_PARTN</name>
<dbReference type="Proteomes" id="UP001196413">
    <property type="component" value="Unassembled WGS sequence"/>
</dbReference>
<proteinExistence type="predicted"/>
<gene>
    <name evidence="2" type="primary">RPN-9_7</name>
    <name evidence="2" type="ORF">KIN20_025707</name>
</gene>
<protein>
    <submittedName>
        <fullName evidence="2">Proteasome regulatory particle subunit</fullName>
    </submittedName>
</protein>
<dbReference type="GO" id="GO:0000502">
    <property type="term" value="C:proteasome complex"/>
    <property type="evidence" value="ECO:0007669"/>
    <property type="project" value="UniProtKB-KW"/>
</dbReference>
<sequence>MAHNQKVRAAQDKPAFTTTLNQKEFYNAYVAIVQIHACQIELRLNHKEEGERLVDIKRVRVSAMYLKEIGDFAGYYREALRYLRVEDIGKMTAEEKHVPYQSNLRHFLARMTTLAKE</sequence>
<evidence type="ECO:0000313" key="3">
    <source>
        <dbReference type="Proteomes" id="UP001196413"/>
    </source>
</evidence>
<keyword evidence="2" id="KW-0647">Proteasome</keyword>